<name>A0A5J6VJX7_9VIRU</name>
<evidence type="ECO:0000313" key="1">
    <source>
        <dbReference type="EMBL" id="QFG74089.1"/>
    </source>
</evidence>
<evidence type="ECO:0008006" key="2">
    <source>
        <dbReference type="Google" id="ProtNLM"/>
    </source>
</evidence>
<dbReference type="InterPro" id="IPR029060">
    <property type="entry name" value="PIN-like_dom_sf"/>
</dbReference>
<sequence>MGVSHLNRYIKDMKIAKTVDLEPGMSIVIDGANLLRRFYNACEHRSGGRIIGMRHNVEKFVQVFRDSYIDITVIFDGLVDGEKFNEWVTRRTSDCRDICKFMDIIDENTPVQKNEFVPPANSISHLYRAFKDANACVIMADAEEADIEIARYALDHQCDAIMSADSDFLCMPLPDNLIILNPASLHINQKKITVEGFKLENMRQNIPISVDEMHIFAAISGNDRISKTSFEGIRKSMQEKAGGTALFMGYQSETEFSQRQRELLEGEKRWYNACLGVSKKKQNTYLTLINDQHIWMSGVWFQNRDGVEPIALARPIRERLYMIEGASDVKEVYFTPYEGKKEHHVNVPPLKKNKRNLKKHLDVLNISECRGCEEAAIKFLELHNVIPDNHIIALKKMVRIFKTCSYRYVGRNILKKVNRETLQSLACYYRCVMPMWSLFTLCGYPQQAIAIDGSAFHSVLI</sequence>
<accession>A0A5J6VJX7</accession>
<dbReference type="Gene3D" id="3.40.50.1010">
    <property type="entry name" value="5'-nuclease"/>
    <property type="match status" value="1"/>
</dbReference>
<dbReference type="EMBL" id="MN448277">
    <property type="protein sequence ID" value="QFG74089.1"/>
    <property type="molecule type" value="Genomic_DNA"/>
</dbReference>
<dbReference type="PANTHER" id="PTHR15976">
    <property type="entry name" value="CONSTITUTIVE COACTIVATOR OF PEROXISOME PROLIFERATOR-ACTIVATED RECEPTOR GAMMA"/>
    <property type="match status" value="1"/>
</dbReference>
<proteinExistence type="predicted"/>
<organism evidence="1">
    <name type="scientific">Megaviridae environmental sample</name>
    <dbReference type="NCBI Taxonomy" id="1737588"/>
    <lineage>
        <taxon>Viruses</taxon>
        <taxon>Varidnaviria</taxon>
        <taxon>Bamfordvirae</taxon>
        <taxon>Nucleocytoviricota</taxon>
        <taxon>Megaviricetes</taxon>
        <taxon>Imitervirales</taxon>
        <taxon>Mimiviridae</taxon>
        <taxon>environmental samples</taxon>
    </lineage>
</organism>
<protein>
    <recommendedName>
        <fullName evidence="2">Asteroid domain-containing protein</fullName>
    </recommendedName>
</protein>
<dbReference type="SUPFAM" id="SSF88723">
    <property type="entry name" value="PIN domain-like"/>
    <property type="match status" value="1"/>
</dbReference>
<dbReference type="PANTHER" id="PTHR15976:SF16">
    <property type="entry name" value="ASTEROID DOMAIN-CONTAINING PROTEIN"/>
    <property type="match status" value="1"/>
</dbReference>
<dbReference type="InterPro" id="IPR026784">
    <property type="entry name" value="Coact_PPARg"/>
</dbReference>
<reference evidence="1" key="1">
    <citation type="journal article" date="2019" name="Philos. Trans. R. Soc. Lond., B, Biol. Sci.">
        <title>Targeted metagenomic recovery of four divergent viruses reveals shared and distinctive characteristics of giant viruses of marine eukaryotes.</title>
        <authorList>
            <person name="Needham D.M."/>
            <person name="Poirier C."/>
            <person name="Hehenberger E."/>
            <person name="Jimenez V."/>
            <person name="Swalwell J.E."/>
            <person name="Santoro A.E."/>
            <person name="Worden A.Z."/>
        </authorList>
    </citation>
    <scope>NUCLEOTIDE SEQUENCE</scope>
    <source>
        <strain evidence="1">OPacV-662</strain>
    </source>
</reference>